<dbReference type="GO" id="GO:0003677">
    <property type="term" value="F:DNA binding"/>
    <property type="evidence" value="ECO:0007669"/>
    <property type="project" value="InterPro"/>
</dbReference>
<organism evidence="2 3">
    <name type="scientific">Coleofasciculus chthonoplastes PCC 7420</name>
    <dbReference type="NCBI Taxonomy" id="118168"/>
    <lineage>
        <taxon>Bacteria</taxon>
        <taxon>Bacillati</taxon>
        <taxon>Cyanobacteriota</taxon>
        <taxon>Cyanophyceae</taxon>
        <taxon>Coleofasciculales</taxon>
        <taxon>Coleofasciculaceae</taxon>
        <taxon>Coleofasciculus</taxon>
    </lineage>
</organism>
<dbReference type="STRING" id="118168.MC7420_1861"/>
<protein>
    <submittedName>
        <fullName evidence="2">Sigma-70, region 4 family</fullName>
    </submittedName>
</protein>
<dbReference type="PRINTS" id="PR00038">
    <property type="entry name" value="HTHLUXR"/>
</dbReference>
<evidence type="ECO:0000313" key="3">
    <source>
        <dbReference type="Proteomes" id="UP000003835"/>
    </source>
</evidence>
<evidence type="ECO:0000313" key="2">
    <source>
        <dbReference type="EMBL" id="EDX76858.1"/>
    </source>
</evidence>
<feature type="domain" description="VWFA" evidence="1">
    <location>
        <begin position="137"/>
        <end position="342"/>
    </location>
</feature>
<dbReference type="GO" id="GO:0006355">
    <property type="term" value="P:regulation of DNA-templated transcription"/>
    <property type="evidence" value="ECO:0007669"/>
    <property type="project" value="InterPro"/>
</dbReference>
<sequence>MNRWQFTEAFEGLTPRRRQVLKLLLAGVSDQDIAQSLHIETSTVRKHVENICSAFRLRNEFPDERRSKRGELIALFAKYQPELVTRQTLSVTHQKLSEVVDDNNHKIVKREDTEIRVTSEVRLTVKDVSDSPLNNRDIFILIDQSGSMVRKDEDTGKQTRYEYLAEVVEGHIAAILSVGSESGNKADEKIAMKQSYPADNRVSVYFFSRERVKPKPILINDASQVWKLFVNNKPKTKTFVVPTLNHCVNTWLTEGKPNDKGAFFIIYTDGQFDDEEQFIQCITSVCSKIENHKDIKFFVLGLGKDIDIEHFLALDFNVNQTMKFNIFVFDLVNEVDDIIELLQRQLTDDPYLAFPDWVRIRHPDLVEKVIQGNRGDGVMG</sequence>
<dbReference type="InterPro" id="IPR002035">
    <property type="entry name" value="VWF_A"/>
</dbReference>
<dbReference type="RefSeq" id="WP_006099816.1">
    <property type="nucleotide sequence ID" value="NZ_DS989845.1"/>
</dbReference>
<dbReference type="Gene3D" id="1.10.10.10">
    <property type="entry name" value="Winged helix-like DNA-binding domain superfamily/Winged helix DNA-binding domain"/>
    <property type="match status" value="1"/>
</dbReference>
<dbReference type="SMART" id="SM00421">
    <property type="entry name" value="HTH_LUXR"/>
    <property type="match status" value="1"/>
</dbReference>
<name>B4VMW2_9CYAN</name>
<dbReference type="SUPFAM" id="SSF46894">
    <property type="entry name" value="C-terminal effector domain of the bipartite response regulators"/>
    <property type="match status" value="1"/>
</dbReference>
<gene>
    <name evidence="2" type="ORF">MC7420_1861</name>
</gene>
<dbReference type="InterPro" id="IPR000792">
    <property type="entry name" value="Tscrpt_reg_LuxR_C"/>
</dbReference>
<dbReference type="HOGENOM" id="CLU_727055_0_0_3"/>
<keyword evidence="3" id="KW-1185">Reference proteome</keyword>
<dbReference type="CDD" id="cd06170">
    <property type="entry name" value="LuxR_C_like"/>
    <property type="match status" value="1"/>
</dbReference>
<dbReference type="AlphaFoldDB" id="B4VMW2"/>
<evidence type="ECO:0000259" key="1">
    <source>
        <dbReference type="PROSITE" id="PS50234"/>
    </source>
</evidence>
<dbReference type="Gene3D" id="3.40.50.410">
    <property type="entry name" value="von Willebrand factor, type A domain"/>
    <property type="match status" value="1"/>
</dbReference>
<dbReference type="Pfam" id="PF00196">
    <property type="entry name" value="GerE"/>
    <property type="match status" value="1"/>
</dbReference>
<accession>B4VMW2</accession>
<proteinExistence type="predicted"/>
<dbReference type="EMBL" id="DS989845">
    <property type="protein sequence ID" value="EDX76858.1"/>
    <property type="molecule type" value="Genomic_DNA"/>
</dbReference>
<dbReference type="InterPro" id="IPR036388">
    <property type="entry name" value="WH-like_DNA-bd_sf"/>
</dbReference>
<dbReference type="InterPro" id="IPR016032">
    <property type="entry name" value="Sig_transdc_resp-reg_C-effctor"/>
</dbReference>
<dbReference type="InterPro" id="IPR036465">
    <property type="entry name" value="vWFA_dom_sf"/>
</dbReference>
<dbReference type="PROSITE" id="PS50234">
    <property type="entry name" value="VWFA"/>
    <property type="match status" value="1"/>
</dbReference>
<dbReference type="Proteomes" id="UP000003835">
    <property type="component" value="Unassembled WGS sequence"/>
</dbReference>
<reference evidence="2 3" key="1">
    <citation type="submission" date="2008-07" db="EMBL/GenBank/DDBJ databases">
        <authorList>
            <person name="Tandeau de Marsac N."/>
            <person name="Ferriera S."/>
            <person name="Johnson J."/>
            <person name="Kravitz S."/>
            <person name="Beeson K."/>
            <person name="Sutton G."/>
            <person name="Rogers Y.-H."/>
            <person name="Friedman R."/>
            <person name="Frazier M."/>
            <person name="Venter J.C."/>
        </authorList>
    </citation>
    <scope>NUCLEOTIDE SEQUENCE [LARGE SCALE GENOMIC DNA]</scope>
    <source>
        <strain evidence="2 3">PCC 7420</strain>
    </source>
</reference>
<dbReference type="eggNOG" id="COG2197">
    <property type="taxonomic scope" value="Bacteria"/>
</dbReference>
<dbReference type="SUPFAM" id="SSF53300">
    <property type="entry name" value="vWA-like"/>
    <property type="match status" value="1"/>
</dbReference>